<keyword evidence="1 7" id="KW-0444">Lipid biosynthesis</keyword>
<dbReference type="SUPFAM" id="SSF51161">
    <property type="entry name" value="Trimeric LpxA-like enzymes"/>
    <property type="match status" value="1"/>
</dbReference>
<dbReference type="UniPathway" id="UPA00973"/>
<dbReference type="InterPro" id="IPR007691">
    <property type="entry name" value="LpxD"/>
</dbReference>
<evidence type="ECO:0000256" key="3">
    <source>
        <dbReference type="ARBA" id="ARBA00022679"/>
    </source>
</evidence>
<dbReference type="InterPro" id="IPR020573">
    <property type="entry name" value="UDP_GlcNAc_AcTrfase_non-rep"/>
</dbReference>
<dbReference type="NCBIfam" id="NF002060">
    <property type="entry name" value="PRK00892.1"/>
    <property type="match status" value="1"/>
</dbReference>
<dbReference type="GO" id="GO:0009245">
    <property type="term" value="P:lipid A biosynthetic process"/>
    <property type="evidence" value="ECO:0007669"/>
    <property type="project" value="UniProtKB-UniRule"/>
</dbReference>
<evidence type="ECO:0000256" key="6">
    <source>
        <dbReference type="ARBA" id="ARBA00023315"/>
    </source>
</evidence>
<dbReference type="PANTHER" id="PTHR43378">
    <property type="entry name" value="UDP-3-O-ACYLGLUCOSAMINE N-ACYLTRANSFERASE"/>
    <property type="match status" value="1"/>
</dbReference>
<evidence type="ECO:0000256" key="7">
    <source>
        <dbReference type="HAMAP-Rule" id="MF_00523"/>
    </source>
</evidence>
<dbReference type="HAMAP" id="MF_00523">
    <property type="entry name" value="LpxD"/>
    <property type="match status" value="1"/>
</dbReference>
<dbReference type="InterPro" id="IPR018357">
    <property type="entry name" value="Hexapep_transf_CS"/>
</dbReference>
<dbReference type="PROSITE" id="PS00101">
    <property type="entry name" value="HEXAPEP_TRANSFERASES"/>
    <property type="match status" value="1"/>
</dbReference>
<evidence type="ECO:0000256" key="4">
    <source>
        <dbReference type="ARBA" id="ARBA00022737"/>
    </source>
</evidence>
<feature type="active site" description="Proton acceptor" evidence="7">
    <location>
        <position position="241"/>
    </location>
</feature>
<dbReference type="PANTHER" id="PTHR43378:SF2">
    <property type="entry name" value="UDP-3-O-ACYLGLUCOSAMINE N-ACYLTRANSFERASE 1, MITOCHONDRIAL-RELATED"/>
    <property type="match status" value="1"/>
</dbReference>
<proteinExistence type="inferred from homology"/>
<accession>A0A6I6CZF4</accession>
<dbReference type="Pfam" id="PF04613">
    <property type="entry name" value="LpxD"/>
    <property type="match status" value="1"/>
</dbReference>
<comment type="function">
    <text evidence="7">Catalyzes the N-acylation of UDP-3-O-acylglucosamine using 3-hydroxyacyl-ACP as the acyl donor. Is involved in the biosynthesis of lipid A, a phosphorylated glycolipid that anchors the lipopolysaccharide to the outer membrane of the cell.</text>
</comment>
<dbReference type="GO" id="GO:0016410">
    <property type="term" value="F:N-acyltransferase activity"/>
    <property type="evidence" value="ECO:0007669"/>
    <property type="project" value="InterPro"/>
</dbReference>
<evidence type="ECO:0000259" key="9">
    <source>
        <dbReference type="Pfam" id="PF25087"/>
    </source>
</evidence>
<evidence type="ECO:0000256" key="1">
    <source>
        <dbReference type="ARBA" id="ARBA00022516"/>
    </source>
</evidence>
<dbReference type="Gene3D" id="3.40.1390.10">
    <property type="entry name" value="MurE/MurF, N-terminal domain"/>
    <property type="match status" value="1"/>
</dbReference>
<dbReference type="KEGG" id="ghl:GM160_09035"/>
<comment type="similarity">
    <text evidence="7">Belongs to the transferase hexapeptide repeat family. LpxD subfamily.</text>
</comment>
<organism evidence="10 11">
    <name type="scientific">Guyparkeria halophila</name>
    <dbReference type="NCBI Taxonomy" id="47960"/>
    <lineage>
        <taxon>Bacteria</taxon>
        <taxon>Pseudomonadati</taxon>
        <taxon>Pseudomonadota</taxon>
        <taxon>Gammaproteobacteria</taxon>
        <taxon>Chromatiales</taxon>
        <taxon>Thioalkalibacteraceae</taxon>
        <taxon>Guyparkeria</taxon>
    </lineage>
</organism>
<keyword evidence="6 7" id="KW-0012">Acyltransferase</keyword>
<dbReference type="InterPro" id="IPR011004">
    <property type="entry name" value="Trimer_LpxA-like_sf"/>
</dbReference>
<evidence type="ECO:0000256" key="5">
    <source>
        <dbReference type="ARBA" id="ARBA00023098"/>
    </source>
</evidence>
<keyword evidence="4 7" id="KW-0677">Repeat</keyword>
<sequence>MGEIADWLDAQALNEAPDEAATRITGAASLACAGPGDVSYYDGDRRSASQAAATGAGLVLTNRAGRERLPDTAICLLVEQPRLAFARLLERLYARPQQPAGVHASAVVDETAVIDDTARIEAQVTIGAGARIGPRAVIGAGSVIGANVAIGEDTRLLARVTVLDDSLIGARCVIQPGVVIGSDGFGLAQENGAWRRVPQVGRVVIGNDVDIGANTTIDRGALDDTVIADGVKLDNLIQIAHNVRIGEHSAVAGCAGLAGSSEVGRHCTLGGGVGLAGHLTLADNVHVTGMSMVTRSIHRPGIYSAGTPLDTNERWHRNAARFKQLDRLARRVKQLENRLGETPSPEEDS</sequence>
<dbReference type="Gene3D" id="2.160.10.10">
    <property type="entry name" value="Hexapeptide repeat proteins"/>
    <property type="match status" value="1"/>
</dbReference>
<comment type="catalytic activity">
    <reaction evidence="7">
        <text>a UDP-3-O-[(3R)-3-hydroxyacyl]-alpha-D-glucosamine + a (3R)-hydroxyacyl-[ACP] = a UDP-2-N,3-O-bis[(3R)-3-hydroxyacyl]-alpha-D-glucosamine + holo-[ACP] + H(+)</text>
        <dbReference type="Rhea" id="RHEA:53836"/>
        <dbReference type="Rhea" id="RHEA-COMP:9685"/>
        <dbReference type="Rhea" id="RHEA-COMP:9945"/>
        <dbReference type="ChEBI" id="CHEBI:15378"/>
        <dbReference type="ChEBI" id="CHEBI:64479"/>
        <dbReference type="ChEBI" id="CHEBI:78827"/>
        <dbReference type="ChEBI" id="CHEBI:137740"/>
        <dbReference type="ChEBI" id="CHEBI:137748"/>
        <dbReference type="EC" id="2.3.1.191"/>
    </reaction>
</comment>
<dbReference type="CDD" id="cd03352">
    <property type="entry name" value="LbH_LpxD"/>
    <property type="match status" value="1"/>
</dbReference>
<name>A0A6I6CZF4_9GAMM</name>
<protein>
    <recommendedName>
        <fullName evidence="7">UDP-3-O-acylglucosamine N-acyltransferase</fullName>
        <ecNumber evidence="7">2.3.1.191</ecNumber>
    </recommendedName>
</protein>
<evidence type="ECO:0000256" key="2">
    <source>
        <dbReference type="ARBA" id="ARBA00022556"/>
    </source>
</evidence>
<feature type="domain" description="Mannose-1-phosphate guanyltransferase C-terminal" evidence="9">
    <location>
        <begin position="123"/>
        <end position="219"/>
    </location>
</feature>
<keyword evidence="2 7" id="KW-0441">Lipid A biosynthesis</keyword>
<dbReference type="Proteomes" id="UP000427716">
    <property type="component" value="Chromosome"/>
</dbReference>
<dbReference type="GO" id="GO:0103118">
    <property type="term" value="F:UDP-3-O-[(3R)-3-hydroxyacyl]-glucosamine N-acyltransferase activity"/>
    <property type="evidence" value="ECO:0007669"/>
    <property type="project" value="UniProtKB-EC"/>
</dbReference>
<dbReference type="Pfam" id="PF25087">
    <property type="entry name" value="GMPPB_C"/>
    <property type="match status" value="1"/>
</dbReference>
<keyword evidence="3 7" id="KW-0808">Transferase</keyword>
<dbReference type="NCBIfam" id="TIGR01853">
    <property type="entry name" value="lipid_A_lpxD"/>
    <property type="match status" value="1"/>
</dbReference>
<dbReference type="InterPro" id="IPR056729">
    <property type="entry name" value="GMPPB_C"/>
</dbReference>
<dbReference type="GO" id="GO:0016020">
    <property type="term" value="C:membrane"/>
    <property type="evidence" value="ECO:0007669"/>
    <property type="project" value="GOC"/>
</dbReference>
<reference evidence="10 11" key="1">
    <citation type="submission" date="2019-11" db="EMBL/GenBank/DDBJ databases">
        <authorList>
            <person name="Zhang J."/>
            <person name="Sun C."/>
        </authorList>
    </citation>
    <scope>NUCLEOTIDE SEQUENCE [LARGE SCALE GENOMIC DNA]</scope>
    <source>
        <strain evidence="11">sp2</strain>
    </source>
</reference>
<dbReference type="AlphaFoldDB" id="A0A6I6CZF4"/>
<evidence type="ECO:0000259" key="8">
    <source>
        <dbReference type="Pfam" id="PF04613"/>
    </source>
</evidence>
<evidence type="ECO:0000313" key="10">
    <source>
        <dbReference type="EMBL" id="QGT79629.1"/>
    </source>
</evidence>
<gene>
    <name evidence="7 10" type="primary">lpxD</name>
    <name evidence="10" type="ORF">GM160_09035</name>
</gene>
<dbReference type="EMBL" id="CP046415">
    <property type="protein sequence ID" value="QGT79629.1"/>
    <property type="molecule type" value="Genomic_DNA"/>
</dbReference>
<keyword evidence="5 7" id="KW-0443">Lipid metabolism</keyword>
<keyword evidence="11" id="KW-1185">Reference proteome</keyword>
<comment type="pathway">
    <text evidence="7">Bacterial outer membrane biogenesis; LPS lipid A biosynthesis.</text>
</comment>
<comment type="subunit">
    <text evidence="7">Homotrimer.</text>
</comment>
<dbReference type="Gene3D" id="1.20.5.170">
    <property type="match status" value="1"/>
</dbReference>
<dbReference type="EC" id="2.3.1.191" evidence="7"/>
<evidence type="ECO:0000313" key="11">
    <source>
        <dbReference type="Proteomes" id="UP000427716"/>
    </source>
</evidence>
<feature type="domain" description="UDP-3-O-[3-hydroxymyristoyl] glucosamine N-acyltransferase non-repeat region" evidence="8">
    <location>
        <begin position="23"/>
        <end position="90"/>
    </location>
</feature>